<name>A0A1C7MA42_GRIFR</name>
<dbReference type="EMBL" id="LUGG01000010">
    <property type="protein sequence ID" value="OBZ71884.1"/>
    <property type="molecule type" value="Genomic_DNA"/>
</dbReference>
<dbReference type="Proteomes" id="UP000092993">
    <property type="component" value="Unassembled WGS sequence"/>
</dbReference>
<dbReference type="OMA" id="HIHTEMY"/>
<dbReference type="Pfam" id="PF10521">
    <property type="entry name" value="Tti2"/>
    <property type="match status" value="1"/>
</dbReference>
<dbReference type="STRING" id="5627.A0A1C7MA42"/>
<dbReference type="PANTHER" id="PTHR32226:SF2">
    <property type="entry name" value="TELO2-INTERACTING PROTEIN 2"/>
    <property type="match status" value="1"/>
</dbReference>
<keyword evidence="3" id="KW-1185">Reference proteome</keyword>
<dbReference type="InterPro" id="IPR018870">
    <property type="entry name" value="Tti2"/>
</dbReference>
<comment type="caution">
    <text evidence="2">The sequence shown here is derived from an EMBL/GenBank/DDBJ whole genome shotgun (WGS) entry which is preliminary data.</text>
</comment>
<sequence length="323" mass="35938">MATSNELNLVSTLEALQIPREFARYDSLNEIEVIVRLEEWRRRAYVVLSELADKYRAKDNLTLEEQARLVATTATFDGNGPWVLDTTRLLAQDILASYASPDARLLELILQDHVKTIFQTNPHPSLNPATGRKLPRSTGGTFAQLDHLEGQSWKGYPGAPNIISWCIRHTEAVAYEKLWYLIIPPTMTLLDDYETSNKLRGVHLVAELLDRVPGDLLRRTGVDGLLFSSLKTSMTFLQNPETPSLIRAAVSTSISLIHKTTTRESAARFDQLCSILGDGIIGSIWVYATRNPDALEASLDVLPEIVDALGIGTVRYLKAIIPS</sequence>
<evidence type="ECO:0000313" key="3">
    <source>
        <dbReference type="Proteomes" id="UP000092993"/>
    </source>
</evidence>
<organism evidence="2 3">
    <name type="scientific">Grifola frondosa</name>
    <name type="common">Maitake</name>
    <name type="synonym">Polyporus frondosus</name>
    <dbReference type="NCBI Taxonomy" id="5627"/>
    <lineage>
        <taxon>Eukaryota</taxon>
        <taxon>Fungi</taxon>
        <taxon>Dikarya</taxon>
        <taxon>Basidiomycota</taxon>
        <taxon>Agaricomycotina</taxon>
        <taxon>Agaricomycetes</taxon>
        <taxon>Polyporales</taxon>
        <taxon>Grifolaceae</taxon>
        <taxon>Grifola</taxon>
    </lineage>
</organism>
<dbReference type="PANTHER" id="PTHR32226">
    <property type="entry name" value="TELO2-INTERACTING PROTEIN 2"/>
    <property type="match status" value="1"/>
</dbReference>
<accession>A0A1C7MA42</accession>
<proteinExistence type="inferred from homology"/>
<dbReference type="GO" id="GO:0110078">
    <property type="term" value="C:TTT Hsp90 cochaperone complex"/>
    <property type="evidence" value="ECO:0007669"/>
    <property type="project" value="InterPro"/>
</dbReference>
<reference evidence="2 3" key="1">
    <citation type="submission" date="2016-03" db="EMBL/GenBank/DDBJ databases">
        <title>Whole genome sequencing of Grifola frondosa 9006-11.</title>
        <authorList>
            <person name="Min B."/>
            <person name="Park H."/>
            <person name="Kim J.-G."/>
            <person name="Cho H."/>
            <person name="Oh Y.-L."/>
            <person name="Kong W.-S."/>
            <person name="Choi I.-G."/>
        </authorList>
    </citation>
    <scope>NUCLEOTIDE SEQUENCE [LARGE SCALE GENOMIC DNA]</scope>
    <source>
        <strain evidence="2 3">9006-11</strain>
    </source>
</reference>
<evidence type="ECO:0000313" key="2">
    <source>
        <dbReference type="EMBL" id="OBZ71884.1"/>
    </source>
</evidence>
<dbReference type="OrthoDB" id="6417021at2759"/>
<dbReference type="GO" id="GO:0005829">
    <property type="term" value="C:cytosol"/>
    <property type="evidence" value="ECO:0007669"/>
    <property type="project" value="TreeGrafter"/>
</dbReference>
<protein>
    <submittedName>
        <fullName evidence="2">Uncharacterized protein</fullName>
    </submittedName>
</protein>
<comment type="similarity">
    <text evidence="1">Belongs to the TTI2 family.</text>
</comment>
<evidence type="ECO:0000256" key="1">
    <source>
        <dbReference type="ARBA" id="ARBA00034736"/>
    </source>
</evidence>
<dbReference type="AlphaFoldDB" id="A0A1C7MA42"/>
<dbReference type="GO" id="GO:0005634">
    <property type="term" value="C:nucleus"/>
    <property type="evidence" value="ECO:0007669"/>
    <property type="project" value="TreeGrafter"/>
</dbReference>
<gene>
    <name evidence="2" type="ORF">A0H81_08168</name>
</gene>